<keyword evidence="3" id="KW-1185">Reference proteome</keyword>
<protein>
    <submittedName>
        <fullName evidence="2">Uncharacterized protein</fullName>
    </submittedName>
</protein>
<feature type="compositionally biased region" description="Low complexity" evidence="1">
    <location>
        <begin position="459"/>
        <end position="474"/>
    </location>
</feature>
<organism evidence="2 3">
    <name type="scientific">Saprolegnia parasitica (strain CBS 223.65)</name>
    <dbReference type="NCBI Taxonomy" id="695850"/>
    <lineage>
        <taxon>Eukaryota</taxon>
        <taxon>Sar</taxon>
        <taxon>Stramenopiles</taxon>
        <taxon>Oomycota</taxon>
        <taxon>Saprolegniomycetes</taxon>
        <taxon>Saprolegniales</taxon>
        <taxon>Saprolegniaceae</taxon>
        <taxon>Saprolegnia</taxon>
    </lineage>
</organism>
<dbReference type="AlphaFoldDB" id="A0A067BUT2"/>
<accession>A0A067BUT2</accession>
<dbReference type="VEuPathDB" id="FungiDB:SPRG_22332"/>
<dbReference type="GeneID" id="24142715"/>
<sequence length="505" mass="56813">MAARKRLLAGHVRTPLAVDLVFAAQLQSHLRNRLELHTKIAQVRLNIVLMEARLQQPPEASHEKDIETAADLDETKIERISQLVLLKHLTPEDTVMLLRGQCPKDPRPNKALFPEELARLLHGYSHCDTLIAVESAGFTIPTRSKPAHPKNHNSAERHSRTVRRHLAEGQARNKYAFFTDAVLAQWTHAGHDIRLSPLGLVPKNNASLDVDGRVIYDLSAPDKTAVNDLTNKDLLPDVRWRRISAVASRIIGLHKRLTASTRIMEMAGDVKSACWGRSDTFAHAPQQPERSTNGYTAWPSRRRHSRRLHRAWSTLDKGTLHVHAWIDNAPSVSWANKLAASNVYAQELNRHLALAQAVNRLYVTAGHMAGARNEMADCGSRSLVEPFKSRWLQLSHGWEACPVPANIRYMYKPTSDVFQDAALASSTHDRYKAAWEQWRTWREHRRQSPWLSKEEREQTTNLSSTSCTSATAATPLPPSDPNYAASLGVISDTVGTLWRWHPTIG</sequence>
<dbReference type="RefSeq" id="XP_012208723.1">
    <property type="nucleotide sequence ID" value="XM_012353333.1"/>
</dbReference>
<proteinExistence type="predicted"/>
<evidence type="ECO:0000313" key="2">
    <source>
        <dbReference type="EMBL" id="KDO20595.1"/>
    </source>
</evidence>
<evidence type="ECO:0000313" key="3">
    <source>
        <dbReference type="Proteomes" id="UP000030745"/>
    </source>
</evidence>
<dbReference type="OrthoDB" id="90415at2759"/>
<dbReference type="Proteomes" id="UP000030745">
    <property type="component" value="Unassembled WGS sequence"/>
</dbReference>
<dbReference type="EMBL" id="KK583308">
    <property type="protein sequence ID" value="KDO20595.1"/>
    <property type="molecule type" value="Genomic_DNA"/>
</dbReference>
<gene>
    <name evidence="2" type="ORF">SPRG_22332</name>
</gene>
<feature type="region of interest" description="Disordered" evidence="1">
    <location>
        <begin position="446"/>
        <end position="478"/>
    </location>
</feature>
<evidence type="ECO:0000256" key="1">
    <source>
        <dbReference type="SAM" id="MobiDB-lite"/>
    </source>
</evidence>
<name>A0A067BUT2_SAPPC</name>
<dbReference type="KEGG" id="spar:SPRG_22332"/>
<reference evidence="2 3" key="1">
    <citation type="journal article" date="2013" name="PLoS Genet.">
        <title>Distinctive expansion of potential virulence genes in the genome of the oomycete fish pathogen Saprolegnia parasitica.</title>
        <authorList>
            <person name="Jiang R.H."/>
            <person name="de Bruijn I."/>
            <person name="Haas B.J."/>
            <person name="Belmonte R."/>
            <person name="Lobach L."/>
            <person name="Christie J."/>
            <person name="van den Ackerveken G."/>
            <person name="Bottin A."/>
            <person name="Bulone V."/>
            <person name="Diaz-Moreno S.M."/>
            <person name="Dumas B."/>
            <person name="Fan L."/>
            <person name="Gaulin E."/>
            <person name="Govers F."/>
            <person name="Grenville-Briggs L.J."/>
            <person name="Horner N.R."/>
            <person name="Levin J.Z."/>
            <person name="Mammella M."/>
            <person name="Meijer H.J."/>
            <person name="Morris P."/>
            <person name="Nusbaum C."/>
            <person name="Oome S."/>
            <person name="Phillips A.J."/>
            <person name="van Rooyen D."/>
            <person name="Rzeszutek E."/>
            <person name="Saraiva M."/>
            <person name="Secombes C.J."/>
            <person name="Seidl M.F."/>
            <person name="Snel B."/>
            <person name="Stassen J.H."/>
            <person name="Sykes S."/>
            <person name="Tripathy S."/>
            <person name="van den Berg H."/>
            <person name="Vega-Arreguin J.C."/>
            <person name="Wawra S."/>
            <person name="Young S.K."/>
            <person name="Zeng Q."/>
            <person name="Dieguez-Uribeondo J."/>
            <person name="Russ C."/>
            <person name="Tyler B.M."/>
            <person name="van West P."/>
        </authorList>
    </citation>
    <scope>NUCLEOTIDE SEQUENCE [LARGE SCALE GENOMIC DNA]</scope>
    <source>
        <strain evidence="2 3">CBS 223.65</strain>
    </source>
</reference>